<comment type="caution">
    <text evidence="3">The sequence shown here is derived from an EMBL/GenBank/DDBJ whole genome shotgun (WGS) entry which is preliminary data.</text>
</comment>
<gene>
    <name evidence="3" type="ORF">TRAPUB_1907</name>
</gene>
<protein>
    <submittedName>
        <fullName evidence="3">Uncharacterized protein</fullName>
    </submittedName>
</protein>
<keyword evidence="4" id="KW-1185">Reference proteome</keyword>
<sequence>MSPHSTVIFAAAFGALGAILLAVLIWRLLVFRRRRVQRSADVITARPFLVPTSSSGSSSSSASTPWGDPSSPSPPTSATFPGMREKAERRDHALVASLSNFGLLQPLRRPSTHASTAAPRYSVAATAPDSPDTPWPPEGEGAASGRPRTRRSTEKRSRRLFVASPVPTLPSARVPRRDRYDLVAEGMGDAPIMPPPYRFLDLH</sequence>
<evidence type="ECO:0000313" key="3">
    <source>
        <dbReference type="EMBL" id="OJT07230.1"/>
    </source>
</evidence>
<accession>A0A1M2VI23</accession>
<organism evidence="3 4">
    <name type="scientific">Trametes pubescens</name>
    <name type="common">White-rot fungus</name>
    <dbReference type="NCBI Taxonomy" id="154538"/>
    <lineage>
        <taxon>Eukaryota</taxon>
        <taxon>Fungi</taxon>
        <taxon>Dikarya</taxon>
        <taxon>Basidiomycota</taxon>
        <taxon>Agaricomycotina</taxon>
        <taxon>Agaricomycetes</taxon>
        <taxon>Polyporales</taxon>
        <taxon>Polyporaceae</taxon>
        <taxon>Trametes</taxon>
    </lineage>
</organism>
<feature type="region of interest" description="Disordered" evidence="1">
    <location>
        <begin position="110"/>
        <end position="159"/>
    </location>
</feature>
<dbReference type="EMBL" id="MNAD01001207">
    <property type="protein sequence ID" value="OJT07230.1"/>
    <property type="molecule type" value="Genomic_DNA"/>
</dbReference>
<reference evidence="3 4" key="1">
    <citation type="submission" date="2016-10" db="EMBL/GenBank/DDBJ databases">
        <title>Genome sequence of the basidiomycete white-rot fungus Trametes pubescens.</title>
        <authorList>
            <person name="Makela M.R."/>
            <person name="Granchi Z."/>
            <person name="Peng M."/>
            <person name="De Vries R.P."/>
            <person name="Grigoriev I."/>
            <person name="Riley R."/>
            <person name="Hilden K."/>
        </authorList>
    </citation>
    <scope>NUCLEOTIDE SEQUENCE [LARGE SCALE GENOMIC DNA]</scope>
    <source>
        <strain evidence="3 4">FBCC735</strain>
    </source>
</reference>
<dbReference type="AlphaFoldDB" id="A0A1M2VI23"/>
<feature type="compositionally biased region" description="Low complexity" evidence="1">
    <location>
        <begin position="52"/>
        <end position="81"/>
    </location>
</feature>
<keyword evidence="2" id="KW-1133">Transmembrane helix</keyword>
<feature type="region of interest" description="Disordered" evidence="1">
    <location>
        <begin position="51"/>
        <end position="88"/>
    </location>
</feature>
<evidence type="ECO:0000256" key="1">
    <source>
        <dbReference type="SAM" id="MobiDB-lite"/>
    </source>
</evidence>
<feature type="transmembrane region" description="Helical" evidence="2">
    <location>
        <begin position="6"/>
        <end position="29"/>
    </location>
</feature>
<keyword evidence="2" id="KW-0472">Membrane</keyword>
<name>A0A1M2VI23_TRAPU</name>
<proteinExistence type="predicted"/>
<evidence type="ECO:0000256" key="2">
    <source>
        <dbReference type="SAM" id="Phobius"/>
    </source>
</evidence>
<evidence type="ECO:0000313" key="4">
    <source>
        <dbReference type="Proteomes" id="UP000184267"/>
    </source>
</evidence>
<dbReference type="Proteomes" id="UP000184267">
    <property type="component" value="Unassembled WGS sequence"/>
</dbReference>
<keyword evidence="2" id="KW-0812">Transmembrane</keyword>